<keyword evidence="1" id="KW-0472">Membrane</keyword>
<evidence type="ECO:0000313" key="3">
    <source>
        <dbReference type="Proteomes" id="UP000471435"/>
    </source>
</evidence>
<comment type="caution">
    <text evidence="2">The sequence shown here is derived from an EMBL/GenBank/DDBJ whole genome shotgun (WGS) entry which is preliminary data.</text>
</comment>
<accession>A0A6I4V9E3</accession>
<feature type="transmembrane region" description="Helical" evidence="1">
    <location>
        <begin position="169"/>
        <end position="185"/>
    </location>
</feature>
<feature type="transmembrane region" description="Helical" evidence="1">
    <location>
        <begin position="76"/>
        <end position="95"/>
    </location>
</feature>
<keyword evidence="3" id="KW-1185">Reference proteome</keyword>
<dbReference type="OrthoDB" id="648493at2"/>
<organism evidence="2 3">
    <name type="scientific">Pontixanthobacter luteolus</name>
    <dbReference type="NCBI Taxonomy" id="295089"/>
    <lineage>
        <taxon>Bacteria</taxon>
        <taxon>Pseudomonadati</taxon>
        <taxon>Pseudomonadota</taxon>
        <taxon>Alphaproteobacteria</taxon>
        <taxon>Sphingomonadales</taxon>
        <taxon>Erythrobacteraceae</taxon>
        <taxon>Pontixanthobacter</taxon>
    </lineage>
</organism>
<name>A0A6I4V9E3_9SPHN</name>
<keyword evidence="1" id="KW-1133">Transmembrane helix</keyword>
<protein>
    <submittedName>
        <fullName evidence="2">Uncharacterized protein</fullName>
    </submittedName>
</protein>
<feature type="transmembrane region" description="Helical" evidence="1">
    <location>
        <begin position="115"/>
        <end position="133"/>
    </location>
</feature>
<dbReference type="EMBL" id="WTYP01000002">
    <property type="protein sequence ID" value="MXP48452.1"/>
    <property type="molecule type" value="Genomic_DNA"/>
</dbReference>
<dbReference type="AlphaFoldDB" id="A0A6I4V9E3"/>
<evidence type="ECO:0000256" key="1">
    <source>
        <dbReference type="SAM" id="Phobius"/>
    </source>
</evidence>
<proteinExistence type="predicted"/>
<dbReference type="Proteomes" id="UP000471435">
    <property type="component" value="Unassembled WGS sequence"/>
</dbReference>
<evidence type="ECO:0000313" key="2">
    <source>
        <dbReference type="EMBL" id="MXP48452.1"/>
    </source>
</evidence>
<keyword evidence="1" id="KW-0812">Transmembrane</keyword>
<gene>
    <name evidence="2" type="ORF">GRI43_13755</name>
</gene>
<feature type="transmembrane region" description="Helical" evidence="1">
    <location>
        <begin position="197"/>
        <end position="222"/>
    </location>
</feature>
<dbReference type="RefSeq" id="WP_160731636.1">
    <property type="nucleotide sequence ID" value="NZ_WTYP01000002.1"/>
</dbReference>
<feature type="transmembrane region" description="Helical" evidence="1">
    <location>
        <begin position="44"/>
        <end position="64"/>
    </location>
</feature>
<reference evidence="2 3" key="1">
    <citation type="submission" date="2019-12" db="EMBL/GenBank/DDBJ databases">
        <title>Genomic-based taxomic classification of the family Erythrobacteraceae.</title>
        <authorList>
            <person name="Xu L."/>
        </authorList>
    </citation>
    <scope>NUCLEOTIDE SEQUENCE [LARGE SCALE GENOMIC DNA]</scope>
    <source>
        <strain evidence="2 3">SW-109</strain>
    </source>
</reference>
<sequence>MASIKAGEPFYQRMAIVLTAIVIAGFGSAQLTGTAFGSLANPLILAHGTVFLGWYVLLIVQPRLIAGGNWALHKRLGMISLAFAALIVALGYWITREAYARPEFSIAGMDGAGSTIFPVTDIINFVIIYALAFWNRKNAQAHKRLMLLAGLMMLDPAAARLVLSFGGPPPVIMALHLALYAAFFVHDWKMQKRPHWATVTAFSLFVLAMIAKFTIAGGPWWANVTARLFG</sequence>